<organism evidence="2 3">
    <name type="scientific">Acetobacter farinalis</name>
    <dbReference type="NCBI Taxonomy" id="1260984"/>
    <lineage>
        <taxon>Bacteria</taxon>
        <taxon>Pseudomonadati</taxon>
        <taxon>Pseudomonadota</taxon>
        <taxon>Alphaproteobacteria</taxon>
        <taxon>Acetobacterales</taxon>
        <taxon>Acetobacteraceae</taxon>
        <taxon>Acetobacter</taxon>
    </lineage>
</organism>
<proteinExistence type="predicted"/>
<keyword evidence="3" id="KW-1185">Reference proteome</keyword>
<sequence length="89" mass="9232">MAGYDAFCLTLECSAVFLISVRHRGAGWAGVALLAASLGLAVMKTGNAAFSVIFWVLAAGFAVLMSALVRTARLLLRSGSPEVSAPFRG</sequence>
<dbReference type="RefSeq" id="WP_166123014.1">
    <property type="nucleotide sequence ID" value="NZ_JAPIUX010000018.1"/>
</dbReference>
<keyword evidence="1" id="KW-1133">Transmembrane helix</keyword>
<evidence type="ECO:0000313" key="3">
    <source>
        <dbReference type="Proteomes" id="UP001526446"/>
    </source>
</evidence>
<accession>A0ABT3Q9J6</accession>
<dbReference type="EMBL" id="JAPIUX010000018">
    <property type="protein sequence ID" value="MCX2561967.1"/>
    <property type="molecule type" value="Genomic_DNA"/>
</dbReference>
<keyword evidence="1" id="KW-0472">Membrane</keyword>
<protein>
    <submittedName>
        <fullName evidence="2">Uncharacterized protein</fullName>
    </submittedName>
</protein>
<dbReference type="Proteomes" id="UP001526446">
    <property type="component" value="Unassembled WGS sequence"/>
</dbReference>
<feature type="transmembrane region" description="Helical" evidence="1">
    <location>
        <begin position="49"/>
        <end position="69"/>
    </location>
</feature>
<gene>
    <name evidence="2" type="ORF">OQ252_11250</name>
</gene>
<keyword evidence="1" id="KW-0812">Transmembrane</keyword>
<evidence type="ECO:0000313" key="2">
    <source>
        <dbReference type="EMBL" id="MCX2561967.1"/>
    </source>
</evidence>
<name>A0ABT3Q9J6_9PROT</name>
<reference evidence="2 3" key="1">
    <citation type="submission" date="2022-11" db="EMBL/GenBank/DDBJ databases">
        <title>Genome sequencing of Acetobacter type strain.</title>
        <authorList>
            <person name="Heo J."/>
            <person name="Lee D."/>
            <person name="Han B.-H."/>
            <person name="Hong S.-B."/>
            <person name="Kwon S.-W."/>
        </authorList>
    </citation>
    <scope>NUCLEOTIDE SEQUENCE [LARGE SCALE GENOMIC DNA]</scope>
    <source>
        <strain evidence="2 3">KACC 21251</strain>
    </source>
</reference>
<comment type="caution">
    <text evidence="2">The sequence shown here is derived from an EMBL/GenBank/DDBJ whole genome shotgun (WGS) entry which is preliminary data.</text>
</comment>
<evidence type="ECO:0000256" key="1">
    <source>
        <dbReference type="SAM" id="Phobius"/>
    </source>
</evidence>
<feature type="transmembrane region" description="Helical" evidence="1">
    <location>
        <begin position="25"/>
        <end position="43"/>
    </location>
</feature>